<gene>
    <name evidence="1" type="ORF">EVAR_80656_1</name>
</gene>
<reference evidence="1 2" key="1">
    <citation type="journal article" date="2019" name="Commun. Biol.">
        <title>The bagworm genome reveals a unique fibroin gene that provides high tensile strength.</title>
        <authorList>
            <person name="Kono N."/>
            <person name="Nakamura H."/>
            <person name="Ohtoshi R."/>
            <person name="Tomita M."/>
            <person name="Numata K."/>
            <person name="Arakawa K."/>
        </authorList>
    </citation>
    <scope>NUCLEOTIDE SEQUENCE [LARGE SCALE GENOMIC DNA]</scope>
</reference>
<dbReference type="EMBL" id="BGZK01000123">
    <property type="protein sequence ID" value="GBP20839.1"/>
    <property type="molecule type" value="Genomic_DNA"/>
</dbReference>
<organism evidence="1 2">
    <name type="scientific">Eumeta variegata</name>
    <name type="common">Bagworm moth</name>
    <name type="synonym">Eumeta japonica</name>
    <dbReference type="NCBI Taxonomy" id="151549"/>
    <lineage>
        <taxon>Eukaryota</taxon>
        <taxon>Metazoa</taxon>
        <taxon>Ecdysozoa</taxon>
        <taxon>Arthropoda</taxon>
        <taxon>Hexapoda</taxon>
        <taxon>Insecta</taxon>
        <taxon>Pterygota</taxon>
        <taxon>Neoptera</taxon>
        <taxon>Endopterygota</taxon>
        <taxon>Lepidoptera</taxon>
        <taxon>Glossata</taxon>
        <taxon>Ditrysia</taxon>
        <taxon>Tineoidea</taxon>
        <taxon>Psychidae</taxon>
        <taxon>Oiketicinae</taxon>
        <taxon>Eumeta</taxon>
    </lineage>
</organism>
<sequence>MRSISWRRHWRIPFITDLSNWPLRQLATPCENGHYGARMNKSCESNTFSELIFTPVLYAQYLVSQDRPGKHSVKDEDTITKRILAVQRRPWTWNAVLRIRIPVPRQFLPPLDLPLD</sequence>
<proteinExistence type="predicted"/>
<comment type="caution">
    <text evidence="1">The sequence shown here is derived from an EMBL/GenBank/DDBJ whole genome shotgun (WGS) entry which is preliminary data.</text>
</comment>
<protein>
    <submittedName>
        <fullName evidence="1">Uncharacterized protein</fullName>
    </submittedName>
</protein>
<name>A0A4C1U3I5_EUMVA</name>
<evidence type="ECO:0000313" key="1">
    <source>
        <dbReference type="EMBL" id="GBP20839.1"/>
    </source>
</evidence>
<dbReference type="Proteomes" id="UP000299102">
    <property type="component" value="Unassembled WGS sequence"/>
</dbReference>
<accession>A0A4C1U3I5</accession>
<evidence type="ECO:0000313" key="2">
    <source>
        <dbReference type="Proteomes" id="UP000299102"/>
    </source>
</evidence>
<dbReference type="AlphaFoldDB" id="A0A4C1U3I5"/>
<keyword evidence="2" id="KW-1185">Reference proteome</keyword>